<keyword evidence="3" id="KW-1185">Reference proteome</keyword>
<accession>A0A3G9JJ78</accession>
<proteinExistence type="inferred from homology"/>
<dbReference type="PANTHER" id="PTHR46268:SF25">
    <property type="entry name" value="USPA DOMAIN PROTEIN"/>
    <property type="match status" value="1"/>
</dbReference>
<dbReference type="InterPro" id="IPR006015">
    <property type="entry name" value="Universal_stress_UspA"/>
</dbReference>
<gene>
    <name evidence="2" type="ORF">Back11_54830</name>
</gene>
<dbReference type="Gene3D" id="3.40.50.620">
    <property type="entry name" value="HUPs"/>
    <property type="match status" value="1"/>
</dbReference>
<dbReference type="Pfam" id="PF00582">
    <property type="entry name" value="Usp"/>
    <property type="match status" value="1"/>
</dbReference>
<dbReference type="EMBL" id="AP019308">
    <property type="protein sequence ID" value="BBH24138.1"/>
    <property type="molecule type" value="Genomic_DNA"/>
</dbReference>
<dbReference type="PRINTS" id="PR01438">
    <property type="entry name" value="UNVRSLSTRESS"/>
</dbReference>
<comment type="similarity">
    <text evidence="1">Belongs to the universal stress protein A family.</text>
</comment>
<dbReference type="KEGG" id="pbk:Back11_54830"/>
<dbReference type="InterPro" id="IPR014729">
    <property type="entry name" value="Rossmann-like_a/b/a_fold"/>
</dbReference>
<dbReference type="CDD" id="cd00293">
    <property type="entry name" value="USP-like"/>
    <property type="match status" value="1"/>
</dbReference>
<dbReference type="AlphaFoldDB" id="A0A3G9JJ78"/>
<organism evidence="2 3">
    <name type="scientific">Paenibacillus baekrokdamisoli</name>
    <dbReference type="NCBI Taxonomy" id="1712516"/>
    <lineage>
        <taxon>Bacteria</taxon>
        <taxon>Bacillati</taxon>
        <taxon>Bacillota</taxon>
        <taxon>Bacilli</taxon>
        <taxon>Bacillales</taxon>
        <taxon>Paenibacillaceae</taxon>
        <taxon>Paenibacillus</taxon>
    </lineage>
</organism>
<dbReference type="SUPFAM" id="SSF52402">
    <property type="entry name" value="Adenine nucleotide alpha hydrolases-like"/>
    <property type="match status" value="1"/>
</dbReference>
<dbReference type="RefSeq" id="WP_125664154.1">
    <property type="nucleotide sequence ID" value="NZ_AP019308.1"/>
</dbReference>
<evidence type="ECO:0000313" key="2">
    <source>
        <dbReference type="EMBL" id="BBH24138.1"/>
    </source>
</evidence>
<dbReference type="InterPro" id="IPR006016">
    <property type="entry name" value="UspA"/>
</dbReference>
<evidence type="ECO:0000313" key="3">
    <source>
        <dbReference type="Proteomes" id="UP000275368"/>
    </source>
</evidence>
<reference evidence="2 3" key="1">
    <citation type="submission" date="2018-11" db="EMBL/GenBank/DDBJ databases">
        <title>Complete genome sequence of Paenibacillus baekrokdamisoli strain KCTC 33723.</title>
        <authorList>
            <person name="Kang S.W."/>
            <person name="Lee K.C."/>
            <person name="Kim K.K."/>
            <person name="Kim J.S."/>
            <person name="Kim D.S."/>
            <person name="Ko S.H."/>
            <person name="Yang S.H."/>
            <person name="Lee J.S."/>
        </authorList>
    </citation>
    <scope>NUCLEOTIDE SEQUENCE [LARGE SCALE GENOMIC DNA]</scope>
    <source>
        <strain evidence="2 3">KCTC 33723</strain>
    </source>
</reference>
<dbReference type="OrthoDB" id="9777884at2"/>
<dbReference type="Proteomes" id="UP000275368">
    <property type="component" value="Chromosome"/>
</dbReference>
<name>A0A3G9JJ78_9BACL</name>
<evidence type="ECO:0000256" key="1">
    <source>
        <dbReference type="ARBA" id="ARBA00008791"/>
    </source>
</evidence>
<dbReference type="PANTHER" id="PTHR46268">
    <property type="entry name" value="STRESS RESPONSE PROTEIN NHAX"/>
    <property type="match status" value="1"/>
</dbReference>
<sequence>MFARILVGYDGSECSQRALDVAVKMVEENRASVITVAHVYHLPSMVLSQGYAIPESFVKEFDEQAKAMTSEALTRIAHLPESHAVTLNGTPYQAILEYADENGSDLIIIGSRGLGGFREMMLGSVSHRIVQHAKIPVMVVK</sequence>
<protein>
    <submittedName>
        <fullName evidence="2">Universal stress protein UspA</fullName>
    </submittedName>
</protein>